<comment type="caution">
    <text evidence="2">The sequence shown here is derived from an EMBL/GenBank/DDBJ whole genome shotgun (WGS) entry which is preliminary data.</text>
</comment>
<keyword evidence="3" id="KW-1185">Reference proteome</keyword>
<dbReference type="EMBL" id="JBDPGJ010000008">
    <property type="protein sequence ID" value="MEX0409290.1"/>
    <property type="molecule type" value="Genomic_DNA"/>
</dbReference>
<gene>
    <name evidence="2" type="ORF">ABGN05_26975</name>
</gene>
<accession>A0ABV3SR59</accession>
<feature type="transmembrane region" description="Helical" evidence="1">
    <location>
        <begin position="47"/>
        <end position="66"/>
    </location>
</feature>
<protein>
    <submittedName>
        <fullName evidence="2">Uncharacterized protein</fullName>
    </submittedName>
</protein>
<keyword evidence="1" id="KW-0472">Membrane</keyword>
<evidence type="ECO:0000256" key="1">
    <source>
        <dbReference type="SAM" id="Phobius"/>
    </source>
</evidence>
<evidence type="ECO:0000313" key="2">
    <source>
        <dbReference type="EMBL" id="MEX0409290.1"/>
    </source>
</evidence>
<keyword evidence="1" id="KW-0812">Transmembrane</keyword>
<dbReference type="Proteomes" id="UP001556692">
    <property type="component" value="Unassembled WGS sequence"/>
</dbReference>
<sequence length="75" mass="7963">MESKVHEAKIKLTSDTVNRLAISCVVVGVITPVAGALLGIASVPVSVFAFATGSFFIAGVLLHLWARRILDRLSE</sequence>
<keyword evidence="1" id="KW-1133">Transmembrane helix</keyword>
<proteinExistence type="predicted"/>
<feature type="transmembrane region" description="Helical" evidence="1">
    <location>
        <begin position="20"/>
        <end position="41"/>
    </location>
</feature>
<dbReference type="RefSeq" id="WP_367957142.1">
    <property type="nucleotide sequence ID" value="NZ_JBDPGJ010000008.1"/>
</dbReference>
<organism evidence="2 3">
    <name type="scientific">Aquibium pacificus</name>
    <dbReference type="NCBI Taxonomy" id="3153579"/>
    <lineage>
        <taxon>Bacteria</taxon>
        <taxon>Pseudomonadati</taxon>
        <taxon>Pseudomonadota</taxon>
        <taxon>Alphaproteobacteria</taxon>
        <taxon>Hyphomicrobiales</taxon>
        <taxon>Phyllobacteriaceae</taxon>
        <taxon>Aquibium</taxon>
    </lineage>
</organism>
<reference evidence="2 3" key="1">
    <citation type="submission" date="2024-05" db="EMBL/GenBank/DDBJ databases">
        <authorList>
            <person name="Jiang F."/>
        </authorList>
    </citation>
    <scope>NUCLEOTIDE SEQUENCE [LARGE SCALE GENOMIC DNA]</scope>
    <source>
        <strain evidence="2 3">LZ166</strain>
    </source>
</reference>
<name>A0ABV3SR59_9HYPH</name>
<evidence type="ECO:0000313" key="3">
    <source>
        <dbReference type="Proteomes" id="UP001556692"/>
    </source>
</evidence>